<name>A0A834XHM5_9FABA</name>
<dbReference type="AlphaFoldDB" id="A0A834XHM5"/>
<protein>
    <submittedName>
        <fullName evidence="1">Cytochrome b561 and DOMON domain-containing protein</fullName>
    </submittedName>
</protein>
<dbReference type="Proteomes" id="UP000634136">
    <property type="component" value="Unassembled WGS sequence"/>
</dbReference>
<proteinExistence type="predicted"/>
<comment type="caution">
    <text evidence="1">The sequence shown here is derived from an EMBL/GenBank/DDBJ whole genome shotgun (WGS) entry which is preliminary data.</text>
</comment>
<keyword evidence="2" id="KW-1185">Reference proteome</keyword>
<reference evidence="1" key="1">
    <citation type="submission" date="2020-09" db="EMBL/GenBank/DDBJ databases">
        <title>Genome-Enabled Discovery of Anthraquinone Biosynthesis in Senna tora.</title>
        <authorList>
            <person name="Kang S.-H."/>
            <person name="Pandey R.P."/>
            <person name="Lee C.-M."/>
            <person name="Sim J.-S."/>
            <person name="Jeong J.-T."/>
            <person name="Choi B.-S."/>
            <person name="Jung M."/>
            <person name="Ginzburg D."/>
            <person name="Zhao K."/>
            <person name="Won S.Y."/>
            <person name="Oh T.-J."/>
            <person name="Yu Y."/>
            <person name="Kim N.-H."/>
            <person name="Lee O.R."/>
            <person name="Lee T.-H."/>
            <person name="Bashyal P."/>
            <person name="Kim T.-S."/>
            <person name="Lee W.-H."/>
            <person name="Kawkins C."/>
            <person name="Kim C.-K."/>
            <person name="Kim J.S."/>
            <person name="Ahn B.O."/>
            <person name="Rhee S.Y."/>
            <person name="Sohng J.K."/>
        </authorList>
    </citation>
    <scope>NUCLEOTIDE SEQUENCE</scope>
    <source>
        <tissue evidence="1">Leaf</tissue>
    </source>
</reference>
<evidence type="ECO:0000313" key="2">
    <source>
        <dbReference type="Proteomes" id="UP000634136"/>
    </source>
</evidence>
<evidence type="ECO:0000313" key="1">
    <source>
        <dbReference type="EMBL" id="KAF7845618.1"/>
    </source>
</evidence>
<accession>A0A834XHM5</accession>
<organism evidence="1 2">
    <name type="scientific">Senna tora</name>
    <dbReference type="NCBI Taxonomy" id="362788"/>
    <lineage>
        <taxon>Eukaryota</taxon>
        <taxon>Viridiplantae</taxon>
        <taxon>Streptophyta</taxon>
        <taxon>Embryophyta</taxon>
        <taxon>Tracheophyta</taxon>
        <taxon>Spermatophyta</taxon>
        <taxon>Magnoliopsida</taxon>
        <taxon>eudicotyledons</taxon>
        <taxon>Gunneridae</taxon>
        <taxon>Pentapetalae</taxon>
        <taxon>rosids</taxon>
        <taxon>fabids</taxon>
        <taxon>Fabales</taxon>
        <taxon>Fabaceae</taxon>
        <taxon>Caesalpinioideae</taxon>
        <taxon>Cassia clade</taxon>
        <taxon>Senna</taxon>
    </lineage>
</organism>
<dbReference type="EMBL" id="JAAIUW010000001">
    <property type="protein sequence ID" value="KAF7845618.1"/>
    <property type="molecule type" value="Genomic_DNA"/>
</dbReference>
<sequence length="187" mass="20053">MENTHRPRTSIPTIFHGIRLTFVELEWKDDFALIFIPNPKLPLITETAPFFPPSVEFCAAVTDPLATGNVDLAPRFGGEKSCLSGLPSVPNIKGELGFNDGFVGAEVVGLDDDGAVNFEGDQSLCADHACAGRVYGPGDPAVGLRWSGHVGYGERGIGRIVGVVKDGSEGWEVRTVGEDLFGRKLLR</sequence>
<gene>
    <name evidence="1" type="ORF">G2W53_002523</name>
</gene>